<keyword evidence="2" id="KW-1185">Reference proteome</keyword>
<evidence type="ECO:0000313" key="2">
    <source>
        <dbReference type="Proteomes" id="UP001595721"/>
    </source>
</evidence>
<sequence length="160" mass="17437">MSARHDRLVSFLANIRYGAIAKTLIFIAFSCALIGMASSRACLGASHPGRAQIVSCALALTVLTPFIGEEYKRAPLYAQRGIARADLGRDEAARRDLKTALAKATFGQPRLVLGNTGIMDVWKSVPLEFLAHMERLDPQSPAARVWTEVLAPYQPITLSK</sequence>
<accession>A0ABV7R043</accession>
<gene>
    <name evidence="1" type="ORF">ACFOMH_05165</name>
</gene>
<reference evidence="2" key="1">
    <citation type="journal article" date="2019" name="Int. J. Syst. Evol. Microbiol.">
        <title>The Global Catalogue of Microorganisms (GCM) 10K type strain sequencing project: providing services to taxonomists for standard genome sequencing and annotation.</title>
        <authorList>
            <consortium name="The Broad Institute Genomics Platform"/>
            <consortium name="The Broad Institute Genome Sequencing Center for Infectious Disease"/>
            <person name="Wu L."/>
            <person name="Ma J."/>
        </authorList>
    </citation>
    <scope>NUCLEOTIDE SEQUENCE [LARGE SCALE GENOMIC DNA]</scope>
    <source>
        <strain evidence="2">KCTC 42899</strain>
    </source>
</reference>
<dbReference type="EMBL" id="JBHRXJ010000003">
    <property type="protein sequence ID" value="MFC3527555.1"/>
    <property type="molecule type" value="Genomic_DNA"/>
</dbReference>
<organism evidence="1 2">
    <name type="scientific">Paracoccus mangrovi</name>
    <dbReference type="NCBI Taxonomy" id="1715645"/>
    <lineage>
        <taxon>Bacteria</taxon>
        <taxon>Pseudomonadati</taxon>
        <taxon>Pseudomonadota</taxon>
        <taxon>Alphaproteobacteria</taxon>
        <taxon>Rhodobacterales</taxon>
        <taxon>Paracoccaceae</taxon>
        <taxon>Paracoccus</taxon>
    </lineage>
</organism>
<dbReference type="Proteomes" id="UP001595721">
    <property type="component" value="Unassembled WGS sequence"/>
</dbReference>
<evidence type="ECO:0000313" key="1">
    <source>
        <dbReference type="EMBL" id="MFC3527555.1"/>
    </source>
</evidence>
<protein>
    <submittedName>
        <fullName evidence="1">Uncharacterized protein</fullName>
    </submittedName>
</protein>
<name>A0ABV7R043_9RHOB</name>
<proteinExistence type="predicted"/>
<dbReference type="RefSeq" id="WP_377743061.1">
    <property type="nucleotide sequence ID" value="NZ_JBHRXJ010000003.1"/>
</dbReference>
<comment type="caution">
    <text evidence="1">The sequence shown here is derived from an EMBL/GenBank/DDBJ whole genome shotgun (WGS) entry which is preliminary data.</text>
</comment>